<dbReference type="Gene3D" id="3.30.420.10">
    <property type="entry name" value="Ribonuclease H-like superfamily/Ribonuclease H"/>
    <property type="match status" value="1"/>
</dbReference>
<organism evidence="1 2">
    <name type="scientific">Eumeta variegata</name>
    <name type="common">Bagworm moth</name>
    <name type="synonym">Eumeta japonica</name>
    <dbReference type="NCBI Taxonomy" id="151549"/>
    <lineage>
        <taxon>Eukaryota</taxon>
        <taxon>Metazoa</taxon>
        <taxon>Ecdysozoa</taxon>
        <taxon>Arthropoda</taxon>
        <taxon>Hexapoda</taxon>
        <taxon>Insecta</taxon>
        <taxon>Pterygota</taxon>
        <taxon>Neoptera</taxon>
        <taxon>Endopterygota</taxon>
        <taxon>Lepidoptera</taxon>
        <taxon>Glossata</taxon>
        <taxon>Ditrysia</taxon>
        <taxon>Tineoidea</taxon>
        <taxon>Psychidae</taxon>
        <taxon>Oiketicinae</taxon>
        <taxon>Eumeta</taxon>
    </lineage>
</organism>
<evidence type="ECO:0000313" key="1">
    <source>
        <dbReference type="EMBL" id="GBP35415.1"/>
    </source>
</evidence>
<dbReference type="InterPro" id="IPR036397">
    <property type="entry name" value="RNaseH_sf"/>
</dbReference>
<evidence type="ECO:0008006" key="3">
    <source>
        <dbReference type="Google" id="ProtNLM"/>
    </source>
</evidence>
<name>A0A4C1VCR9_EUMVA</name>
<dbReference type="AlphaFoldDB" id="A0A4C1VCR9"/>
<protein>
    <recommendedName>
        <fullName evidence="3">Mariner Mos1 transposase</fullName>
    </recommendedName>
</protein>
<comment type="caution">
    <text evidence="1">The sequence shown here is derived from an EMBL/GenBank/DDBJ whole genome shotgun (WGS) entry which is preliminary data.</text>
</comment>
<proteinExistence type="predicted"/>
<sequence>MKASEQINGGTGTSEAGATEAMQMDNIIALRGLLSMYPKLATYGTIIKKSVHHDNASCHTSAETTRFLEGQKIELTGHPPFSPDLVPNDLYLFPSVRNKIRDQLFRAAKSCGSKKMPSMRS</sequence>
<reference evidence="1 2" key="1">
    <citation type="journal article" date="2019" name="Commun. Biol.">
        <title>The bagworm genome reveals a unique fibroin gene that provides high tensile strength.</title>
        <authorList>
            <person name="Kono N."/>
            <person name="Nakamura H."/>
            <person name="Ohtoshi R."/>
            <person name="Tomita M."/>
            <person name="Numata K."/>
            <person name="Arakawa K."/>
        </authorList>
    </citation>
    <scope>NUCLEOTIDE SEQUENCE [LARGE SCALE GENOMIC DNA]</scope>
</reference>
<gene>
    <name evidence="1" type="ORF">EVAR_94866_1</name>
</gene>
<accession>A0A4C1VCR9</accession>
<dbReference type="Proteomes" id="UP000299102">
    <property type="component" value="Unassembled WGS sequence"/>
</dbReference>
<dbReference type="EMBL" id="BGZK01000303">
    <property type="protein sequence ID" value="GBP35415.1"/>
    <property type="molecule type" value="Genomic_DNA"/>
</dbReference>
<keyword evidence="2" id="KW-1185">Reference proteome</keyword>
<dbReference type="GO" id="GO:0003676">
    <property type="term" value="F:nucleic acid binding"/>
    <property type="evidence" value="ECO:0007669"/>
    <property type="project" value="InterPro"/>
</dbReference>
<evidence type="ECO:0000313" key="2">
    <source>
        <dbReference type="Proteomes" id="UP000299102"/>
    </source>
</evidence>
<dbReference type="OrthoDB" id="10017160at2759"/>